<keyword evidence="3" id="KW-1185">Reference proteome</keyword>
<accession>A0A936Z807</accession>
<keyword evidence="1" id="KW-0472">Membrane</keyword>
<evidence type="ECO:0000313" key="3">
    <source>
        <dbReference type="Proteomes" id="UP000599109"/>
    </source>
</evidence>
<dbReference type="EMBL" id="JAEQNE010000008">
    <property type="protein sequence ID" value="MBL0394466.1"/>
    <property type="molecule type" value="Genomic_DNA"/>
</dbReference>
<name>A0A936Z807_9BURK</name>
<feature type="transmembrane region" description="Helical" evidence="1">
    <location>
        <begin position="12"/>
        <end position="33"/>
    </location>
</feature>
<gene>
    <name evidence="2" type="ORF">JJ685_25225</name>
</gene>
<feature type="transmembrane region" description="Helical" evidence="1">
    <location>
        <begin position="69"/>
        <end position="87"/>
    </location>
</feature>
<organism evidence="2 3">
    <name type="scientific">Ramlibacter monticola</name>
    <dbReference type="NCBI Taxonomy" id="1926872"/>
    <lineage>
        <taxon>Bacteria</taxon>
        <taxon>Pseudomonadati</taxon>
        <taxon>Pseudomonadota</taxon>
        <taxon>Betaproteobacteria</taxon>
        <taxon>Burkholderiales</taxon>
        <taxon>Comamonadaceae</taxon>
        <taxon>Ramlibacter</taxon>
    </lineage>
</organism>
<dbReference type="AlphaFoldDB" id="A0A936Z807"/>
<evidence type="ECO:0000256" key="1">
    <source>
        <dbReference type="SAM" id="Phobius"/>
    </source>
</evidence>
<dbReference type="Proteomes" id="UP000599109">
    <property type="component" value="Unassembled WGS sequence"/>
</dbReference>
<comment type="caution">
    <text evidence="2">The sequence shown here is derived from an EMBL/GenBank/DDBJ whole genome shotgun (WGS) entry which is preliminary data.</text>
</comment>
<sequence>MGFFELLDHLLSFAAPALVVALGVTLAAPLVLPRTTAGPGWWARLAINCAAGLAALGAGLWYFGRDGKMATYAALVFAVATVQWLVARAWRS</sequence>
<evidence type="ECO:0000313" key="2">
    <source>
        <dbReference type="EMBL" id="MBL0394466.1"/>
    </source>
</evidence>
<feature type="transmembrane region" description="Helical" evidence="1">
    <location>
        <begin position="45"/>
        <end position="63"/>
    </location>
</feature>
<protein>
    <submittedName>
        <fullName evidence="2">Uncharacterized protein</fullName>
    </submittedName>
</protein>
<reference evidence="2 3" key="1">
    <citation type="journal article" date="2017" name="Int. J. Syst. Evol. Microbiol.">
        <title>Ramlibacter monticola sp. nov., isolated from forest soil.</title>
        <authorList>
            <person name="Chaudhary D.K."/>
            <person name="Kim J."/>
        </authorList>
    </citation>
    <scope>NUCLEOTIDE SEQUENCE [LARGE SCALE GENOMIC DNA]</scope>
    <source>
        <strain evidence="2 3">KACC 19175</strain>
    </source>
</reference>
<keyword evidence="1" id="KW-0812">Transmembrane</keyword>
<dbReference type="RefSeq" id="WP_201677133.1">
    <property type="nucleotide sequence ID" value="NZ_JAEQNE010000008.1"/>
</dbReference>
<proteinExistence type="predicted"/>
<keyword evidence="1" id="KW-1133">Transmembrane helix</keyword>